<dbReference type="SFLD" id="SFLDS00029">
    <property type="entry name" value="Radical_SAM"/>
    <property type="match status" value="1"/>
</dbReference>
<evidence type="ECO:0000256" key="2">
    <source>
        <dbReference type="ARBA" id="ARBA00022723"/>
    </source>
</evidence>
<accession>A0A0M0BS96</accession>
<reference evidence="5 6" key="1">
    <citation type="submission" date="2015-06" db="EMBL/GenBank/DDBJ databases">
        <title>New insights into the roles of widespread benthic archaea in carbon and nitrogen cycling.</title>
        <authorList>
            <person name="Lazar C.S."/>
            <person name="Baker B.J."/>
            <person name="Seitz K.W."/>
            <person name="Hyde A.S."/>
            <person name="Dick G.J."/>
            <person name="Hinrichs K.-U."/>
            <person name="Teske A.P."/>
        </authorList>
    </citation>
    <scope>NUCLEOTIDE SEQUENCE [LARGE SCALE GENOMIC DNA]</scope>
    <source>
        <strain evidence="5">DG-45</strain>
    </source>
</reference>
<keyword evidence="3" id="KW-0408">Iron</keyword>
<comment type="caution">
    <text evidence="5">The sequence shown here is derived from an EMBL/GenBank/DDBJ whole genome shotgun (WGS) entry which is preliminary data.</text>
</comment>
<evidence type="ECO:0000313" key="5">
    <source>
        <dbReference type="EMBL" id="KON31106.1"/>
    </source>
</evidence>
<dbReference type="InterPro" id="IPR007197">
    <property type="entry name" value="rSAM"/>
</dbReference>
<dbReference type="InterPro" id="IPR013785">
    <property type="entry name" value="Aldolase_TIM"/>
</dbReference>
<sequence>MSKADRLRFLTAKVGHDRYTVPIYEAAAGNRCVTLFRTLMSSFCENNCRFCSFRRDRGQRRERWEPHELARVAMQVWREGQISGLFLSSCVERDPDTTVGREIEAVDALRGMGFTGYDFLKAYNPLTDAT</sequence>
<dbReference type="GO" id="GO:0003824">
    <property type="term" value="F:catalytic activity"/>
    <property type="evidence" value="ECO:0007669"/>
    <property type="project" value="InterPro"/>
</dbReference>
<dbReference type="InterPro" id="IPR058240">
    <property type="entry name" value="rSAM_sf"/>
</dbReference>
<dbReference type="GO" id="GO:0046872">
    <property type="term" value="F:metal ion binding"/>
    <property type="evidence" value="ECO:0007669"/>
    <property type="project" value="UniProtKB-KW"/>
</dbReference>
<keyword evidence="2" id="KW-0479">Metal-binding</keyword>
<dbReference type="Proteomes" id="UP000037210">
    <property type="component" value="Unassembled WGS sequence"/>
</dbReference>
<evidence type="ECO:0000313" key="6">
    <source>
        <dbReference type="Proteomes" id="UP000037210"/>
    </source>
</evidence>
<name>A0A0M0BS96_9ARCH</name>
<protein>
    <recommendedName>
        <fullName evidence="7">Radical SAM core domain-containing protein</fullName>
    </recommendedName>
</protein>
<dbReference type="AlphaFoldDB" id="A0A0M0BS96"/>
<dbReference type="Gene3D" id="3.20.20.70">
    <property type="entry name" value="Aldolase class I"/>
    <property type="match status" value="1"/>
</dbReference>
<dbReference type="EMBL" id="LFWZ01000013">
    <property type="protein sequence ID" value="KON31106.1"/>
    <property type="molecule type" value="Genomic_DNA"/>
</dbReference>
<evidence type="ECO:0008006" key="7">
    <source>
        <dbReference type="Google" id="ProtNLM"/>
    </source>
</evidence>
<gene>
    <name evidence="5" type="ORF">AC482_02010</name>
</gene>
<evidence type="ECO:0000256" key="4">
    <source>
        <dbReference type="ARBA" id="ARBA00023014"/>
    </source>
</evidence>
<organism evidence="5 6">
    <name type="scientific">miscellaneous Crenarchaeota group-15 archaeon DG-45</name>
    <dbReference type="NCBI Taxonomy" id="1685127"/>
    <lineage>
        <taxon>Archaea</taxon>
        <taxon>Candidatus Bathyarchaeota</taxon>
        <taxon>MCG-15</taxon>
    </lineage>
</organism>
<evidence type="ECO:0000256" key="1">
    <source>
        <dbReference type="ARBA" id="ARBA00022691"/>
    </source>
</evidence>
<dbReference type="SUPFAM" id="SSF102114">
    <property type="entry name" value="Radical SAM enzymes"/>
    <property type="match status" value="1"/>
</dbReference>
<evidence type="ECO:0000256" key="3">
    <source>
        <dbReference type="ARBA" id="ARBA00023004"/>
    </source>
</evidence>
<keyword evidence="1" id="KW-0949">S-adenosyl-L-methionine</keyword>
<proteinExistence type="predicted"/>
<dbReference type="GO" id="GO:0051536">
    <property type="term" value="F:iron-sulfur cluster binding"/>
    <property type="evidence" value="ECO:0007669"/>
    <property type="project" value="UniProtKB-KW"/>
</dbReference>
<keyword evidence="4" id="KW-0411">Iron-sulfur</keyword>